<name>A0A1F5F5L5_9BACT</name>
<accession>A0A1F5F5L5</accession>
<dbReference type="Proteomes" id="UP000177187">
    <property type="component" value="Unassembled WGS sequence"/>
</dbReference>
<evidence type="ECO:0000313" key="2">
    <source>
        <dbReference type="Proteomes" id="UP000177187"/>
    </source>
</evidence>
<gene>
    <name evidence="1" type="ORF">A2Y64_02710</name>
</gene>
<evidence type="ECO:0000313" key="1">
    <source>
        <dbReference type="EMBL" id="OGD74943.1"/>
    </source>
</evidence>
<comment type="caution">
    <text evidence="1">The sequence shown here is derived from an EMBL/GenBank/DDBJ whole genome shotgun (WGS) entry which is preliminary data.</text>
</comment>
<dbReference type="AlphaFoldDB" id="A0A1F5F5L5"/>
<organism evidence="1 2">
    <name type="scientific">Candidatus Coatesbacteria bacterium RBG_13_66_14</name>
    <dbReference type="NCBI Taxonomy" id="1817816"/>
    <lineage>
        <taxon>Bacteria</taxon>
        <taxon>Candidatus Coatesiibacteriota</taxon>
    </lineage>
</organism>
<dbReference type="EMBL" id="MFAF01000088">
    <property type="protein sequence ID" value="OGD74943.1"/>
    <property type="molecule type" value="Genomic_DNA"/>
</dbReference>
<reference evidence="1 2" key="1">
    <citation type="journal article" date="2016" name="Nat. Commun.">
        <title>Thousands of microbial genomes shed light on interconnected biogeochemical processes in an aquifer system.</title>
        <authorList>
            <person name="Anantharaman K."/>
            <person name="Brown C.T."/>
            <person name="Hug L.A."/>
            <person name="Sharon I."/>
            <person name="Castelle C.J."/>
            <person name="Probst A.J."/>
            <person name="Thomas B.C."/>
            <person name="Singh A."/>
            <person name="Wilkins M.J."/>
            <person name="Karaoz U."/>
            <person name="Brodie E.L."/>
            <person name="Williams K.H."/>
            <person name="Hubbard S.S."/>
            <person name="Banfield J.F."/>
        </authorList>
    </citation>
    <scope>NUCLEOTIDE SEQUENCE [LARGE SCALE GENOMIC DNA]</scope>
</reference>
<sequence length="141" mass="15485">MNCLFTCLLVVDAITSATAPQTVTADPQSVEQLVESLAYALNYADAALMLELHWMPAWDQLTAEEVAEARGEAAAAMDAERVRDAQDAGDLPLSVQLVGFRLTTEFVEVGLVFHYTGGGVEEETRRAVWREGGWRLLTDRI</sequence>
<protein>
    <submittedName>
        <fullName evidence="1">Uncharacterized protein</fullName>
    </submittedName>
</protein>
<proteinExistence type="predicted"/>